<dbReference type="WBParaSite" id="sdigi.contig130.g4950.t1">
    <property type="protein sequence ID" value="sdigi.contig130.g4950.t1"/>
    <property type="gene ID" value="sdigi.contig130.g4950"/>
</dbReference>
<proteinExistence type="predicted"/>
<dbReference type="AlphaFoldDB" id="A0A915PLR9"/>
<protein>
    <submittedName>
        <fullName evidence="3">Uncharacterized protein</fullName>
    </submittedName>
</protein>
<feature type="region of interest" description="Disordered" evidence="1">
    <location>
        <begin position="1"/>
        <end position="25"/>
    </location>
</feature>
<accession>A0A915PLR9</accession>
<keyword evidence="2" id="KW-1185">Reference proteome</keyword>
<name>A0A915PLR9_9BILA</name>
<dbReference type="Proteomes" id="UP000887581">
    <property type="component" value="Unplaced"/>
</dbReference>
<sequence length="251" mass="28558">MKKTKKRVKFELPNRTDNATTTTTTTRAAQPTFQLEMLPEVKTSPHLQLCRNSSMQRKIRSHIRSALPVPYNSSVLHHPSSMTTGSRRSMAAIYPATDNKINSYLTRSKASYDTFPISQAIKPYVNPRNTYADRSIFRSTQITLQLTNLYAKTPPIDVTRKFCTTYPEKQRYFTTTSKSMLLSTMKPSDKEPFGRLSALISPSTSSSSSNPNNKMGLLHLCKIVSESPRYSFFPDRNIPRKRGFAWVSMKI</sequence>
<evidence type="ECO:0000256" key="1">
    <source>
        <dbReference type="SAM" id="MobiDB-lite"/>
    </source>
</evidence>
<reference evidence="3" key="1">
    <citation type="submission" date="2022-11" db="UniProtKB">
        <authorList>
            <consortium name="WormBaseParasite"/>
        </authorList>
    </citation>
    <scope>IDENTIFICATION</scope>
</reference>
<evidence type="ECO:0000313" key="2">
    <source>
        <dbReference type="Proteomes" id="UP000887581"/>
    </source>
</evidence>
<evidence type="ECO:0000313" key="3">
    <source>
        <dbReference type="WBParaSite" id="sdigi.contig130.g4950.t1"/>
    </source>
</evidence>
<organism evidence="2 3">
    <name type="scientific">Setaria digitata</name>
    <dbReference type="NCBI Taxonomy" id="48799"/>
    <lineage>
        <taxon>Eukaryota</taxon>
        <taxon>Metazoa</taxon>
        <taxon>Ecdysozoa</taxon>
        <taxon>Nematoda</taxon>
        <taxon>Chromadorea</taxon>
        <taxon>Rhabditida</taxon>
        <taxon>Spirurina</taxon>
        <taxon>Spiruromorpha</taxon>
        <taxon>Filarioidea</taxon>
        <taxon>Setariidae</taxon>
        <taxon>Setaria</taxon>
    </lineage>
</organism>